<gene>
    <name evidence="13" type="ORF">M4438_28450</name>
</gene>
<comment type="subcellular location">
    <subcellularLocation>
        <location evidence="1">Cytoplasm</location>
    </subcellularLocation>
</comment>
<evidence type="ECO:0000256" key="5">
    <source>
        <dbReference type="ARBA" id="ARBA00022490"/>
    </source>
</evidence>
<dbReference type="GO" id="GO:0008168">
    <property type="term" value="F:methyltransferase activity"/>
    <property type="evidence" value="ECO:0007669"/>
    <property type="project" value="UniProtKB-KW"/>
</dbReference>
<keyword evidence="5" id="KW-0963">Cytoplasm</keyword>
<evidence type="ECO:0000256" key="8">
    <source>
        <dbReference type="ARBA" id="ARBA00022691"/>
    </source>
</evidence>
<dbReference type="EMBL" id="JAMCCK010000044">
    <property type="protein sequence ID" value="MCL3997381.1"/>
    <property type="molecule type" value="Genomic_DNA"/>
</dbReference>
<dbReference type="Pfam" id="PF01135">
    <property type="entry name" value="PCMT"/>
    <property type="match status" value="1"/>
</dbReference>
<evidence type="ECO:0000256" key="1">
    <source>
        <dbReference type="ARBA" id="ARBA00004496"/>
    </source>
</evidence>
<sequence length="368" mass="40159">MTSQQRLVEILTNKGVLPGEWRETVAAVDRGLFLPEEFEGISKAAEPARWALRAYGDVPVVTQTDDGEEDGPGVPTSSSSMPSVMLEMLSLLDVRAGHRVVEIGAGTGLNAAWLAHRLGAGNVVTVEYDPGIAERARANLKAAGLPVTVLTGDGMNGLPAGLTADRLICTCTVRTIPYAWLERVAGGRIVTPWGGSFHSYSFAVLDVGEDGTASGRFCGYPAFMWARGHRRRTAAISDVYHGQAGEKSTTRIDPRDLDADAEARFAIGARLRDAYPLLCDAEDGSEEATYWLLADDRESWAAVEYVPGREVFEVEQYGARRLWDEVEAAYRWWEDRGRPSRDRFGLSVDRAGQRVWLDAPGYVVPVVG</sequence>
<dbReference type="EC" id="2.1.1.77" evidence="3"/>
<dbReference type="CDD" id="cd02440">
    <property type="entry name" value="AdoMet_MTases"/>
    <property type="match status" value="1"/>
</dbReference>
<organism evidence="13 14">
    <name type="scientific">Streptomyces lavenduligriseus</name>
    <dbReference type="NCBI Taxonomy" id="67315"/>
    <lineage>
        <taxon>Bacteria</taxon>
        <taxon>Bacillati</taxon>
        <taxon>Actinomycetota</taxon>
        <taxon>Actinomycetes</taxon>
        <taxon>Kitasatosporales</taxon>
        <taxon>Streptomycetaceae</taxon>
        <taxon>Streptomyces</taxon>
    </lineage>
</organism>
<evidence type="ECO:0000256" key="10">
    <source>
        <dbReference type="ARBA" id="ARBA00031323"/>
    </source>
</evidence>
<proteinExistence type="inferred from homology"/>
<keyword evidence="8" id="KW-0949">S-adenosyl-L-methionine</keyword>
<evidence type="ECO:0000256" key="12">
    <source>
        <dbReference type="SAM" id="MobiDB-lite"/>
    </source>
</evidence>
<keyword evidence="7" id="KW-0808">Transferase</keyword>
<protein>
    <recommendedName>
        <fullName evidence="4">Protein-L-isoaspartate O-methyltransferase</fullName>
        <ecNumber evidence="3">2.1.1.77</ecNumber>
    </recommendedName>
    <alternativeName>
        <fullName evidence="11">L-isoaspartyl protein carboxyl methyltransferase</fullName>
    </alternativeName>
    <alternativeName>
        <fullName evidence="9">Protein L-isoaspartyl methyltransferase</fullName>
    </alternativeName>
    <alternativeName>
        <fullName evidence="10">Protein-beta-aspartate methyltransferase</fullName>
    </alternativeName>
</protein>
<dbReference type="PANTHER" id="PTHR11579:SF0">
    <property type="entry name" value="PROTEIN-L-ISOASPARTATE(D-ASPARTATE) O-METHYLTRANSFERASE"/>
    <property type="match status" value="1"/>
</dbReference>
<evidence type="ECO:0000256" key="6">
    <source>
        <dbReference type="ARBA" id="ARBA00022603"/>
    </source>
</evidence>
<evidence type="ECO:0000256" key="3">
    <source>
        <dbReference type="ARBA" id="ARBA00011890"/>
    </source>
</evidence>
<evidence type="ECO:0000256" key="2">
    <source>
        <dbReference type="ARBA" id="ARBA00005369"/>
    </source>
</evidence>
<dbReference type="Proteomes" id="UP001202052">
    <property type="component" value="Unassembled WGS sequence"/>
</dbReference>
<feature type="region of interest" description="Disordered" evidence="12">
    <location>
        <begin position="61"/>
        <end position="80"/>
    </location>
</feature>
<evidence type="ECO:0000256" key="4">
    <source>
        <dbReference type="ARBA" id="ARBA00013346"/>
    </source>
</evidence>
<accession>A0ABT0P1S0</accession>
<keyword evidence="6 13" id="KW-0489">Methyltransferase</keyword>
<comment type="caution">
    <text evidence="13">The sequence shown here is derived from an EMBL/GenBank/DDBJ whole genome shotgun (WGS) entry which is preliminary data.</text>
</comment>
<evidence type="ECO:0000313" key="14">
    <source>
        <dbReference type="Proteomes" id="UP001202052"/>
    </source>
</evidence>
<dbReference type="Gene3D" id="3.40.50.150">
    <property type="entry name" value="Vaccinia Virus protein VP39"/>
    <property type="match status" value="1"/>
</dbReference>
<name>A0ABT0P1S0_9ACTN</name>
<evidence type="ECO:0000256" key="9">
    <source>
        <dbReference type="ARBA" id="ARBA00030757"/>
    </source>
</evidence>
<dbReference type="SUPFAM" id="SSF53335">
    <property type="entry name" value="S-adenosyl-L-methionine-dependent methyltransferases"/>
    <property type="match status" value="1"/>
</dbReference>
<comment type="similarity">
    <text evidence="2">Belongs to the methyltransferase superfamily. L-isoaspartyl/D-aspartyl protein methyltransferase family.</text>
</comment>
<dbReference type="InterPro" id="IPR000682">
    <property type="entry name" value="PCMT"/>
</dbReference>
<dbReference type="GO" id="GO:0032259">
    <property type="term" value="P:methylation"/>
    <property type="evidence" value="ECO:0007669"/>
    <property type="project" value="UniProtKB-KW"/>
</dbReference>
<evidence type="ECO:0000313" key="13">
    <source>
        <dbReference type="EMBL" id="MCL3997381.1"/>
    </source>
</evidence>
<evidence type="ECO:0000256" key="7">
    <source>
        <dbReference type="ARBA" id="ARBA00022679"/>
    </source>
</evidence>
<reference evidence="13 14" key="1">
    <citation type="submission" date="2022-05" db="EMBL/GenBank/DDBJ databases">
        <title>Genome Resource of Streptomyces lavenduligriseus GA1-1, a Strain with Broad-Spectrum Antifungal Activity against Phytopathogenic Fungi.</title>
        <authorList>
            <person name="Qi D."/>
        </authorList>
    </citation>
    <scope>NUCLEOTIDE SEQUENCE [LARGE SCALE GENOMIC DNA]</scope>
    <source>
        <strain evidence="13 14">GA1-1</strain>
    </source>
</reference>
<dbReference type="RefSeq" id="WP_249492253.1">
    <property type="nucleotide sequence ID" value="NZ_JAMCCK010000044.1"/>
</dbReference>
<dbReference type="PANTHER" id="PTHR11579">
    <property type="entry name" value="PROTEIN-L-ISOASPARTATE O-METHYLTRANSFERASE"/>
    <property type="match status" value="1"/>
</dbReference>
<dbReference type="InterPro" id="IPR029063">
    <property type="entry name" value="SAM-dependent_MTases_sf"/>
</dbReference>
<keyword evidence="14" id="KW-1185">Reference proteome</keyword>
<evidence type="ECO:0000256" key="11">
    <source>
        <dbReference type="ARBA" id="ARBA00031350"/>
    </source>
</evidence>